<sequence>MKSPWHCLEVVAGLLSRVYNRRSRGGERMTELMGEAAESLSARIHSHTEGGSRKHRGLMTEWETDGAK</sequence>
<evidence type="ECO:0000313" key="3">
    <source>
        <dbReference type="Proteomes" id="UP001346869"/>
    </source>
</evidence>
<evidence type="ECO:0000313" key="2">
    <source>
        <dbReference type="EMBL" id="KAK5864330.1"/>
    </source>
</evidence>
<protein>
    <submittedName>
        <fullName evidence="2">Uncharacterized protein</fullName>
    </submittedName>
</protein>
<dbReference type="Proteomes" id="UP001346869">
    <property type="component" value="Unassembled WGS sequence"/>
</dbReference>
<evidence type="ECO:0000256" key="1">
    <source>
        <dbReference type="SAM" id="MobiDB-lite"/>
    </source>
</evidence>
<dbReference type="AlphaFoldDB" id="A0AAN7XPG1"/>
<keyword evidence="3" id="KW-1185">Reference proteome</keyword>
<feature type="region of interest" description="Disordered" evidence="1">
    <location>
        <begin position="44"/>
        <end position="68"/>
    </location>
</feature>
<organism evidence="2 3">
    <name type="scientific">Eleginops maclovinus</name>
    <name type="common">Patagonian blennie</name>
    <name type="synonym">Eleginus maclovinus</name>
    <dbReference type="NCBI Taxonomy" id="56733"/>
    <lineage>
        <taxon>Eukaryota</taxon>
        <taxon>Metazoa</taxon>
        <taxon>Chordata</taxon>
        <taxon>Craniata</taxon>
        <taxon>Vertebrata</taxon>
        <taxon>Euteleostomi</taxon>
        <taxon>Actinopterygii</taxon>
        <taxon>Neopterygii</taxon>
        <taxon>Teleostei</taxon>
        <taxon>Neoteleostei</taxon>
        <taxon>Acanthomorphata</taxon>
        <taxon>Eupercaria</taxon>
        <taxon>Perciformes</taxon>
        <taxon>Notothenioidei</taxon>
        <taxon>Eleginopidae</taxon>
        <taxon>Eleginops</taxon>
    </lineage>
</organism>
<dbReference type="EMBL" id="JAUZQC010000010">
    <property type="protein sequence ID" value="KAK5864330.1"/>
    <property type="molecule type" value="Genomic_DNA"/>
</dbReference>
<comment type="caution">
    <text evidence="2">The sequence shown here is derived from an EMBL/GenBank/DDBJ whole genome shotgun (WGS) entry which is preliminary data.</text>
</comment>
<reference evidence="2 3" key="1">
    <citation type="journal article" date="2023" name="Genes (Basel)">
        <title>Chromosome-Level Genome Assembly and Circadian Gene Repertoire of the Patagonia Blennie Eleginops maclovinus-The Closest Ancestral Proxy of Antarctic Cryonotothenioids.</title>
        <authorList>
            <person name="Cheng C.C."/>
            <person name="Rivera-Colon A.G."/>
            <person name="Minhas B.F."/>
            <person name="Wilson L."/>
            <person name="Rayamajhi N."/>
            <person name="Vargas-Chacoff L."/>
            <person name="Catchen J.M."/>
        </authorList>
    </citation>
    <scope>NUCLEOTIDE SEQUENCE [LARGE SCALE GENOMIC DNA]</scope>
    <source>
        <strain evidence="2">JMC-PN-2008</strain>
    </source>
</reference>
<gene>
    <name evidence="2" type="ORF">PBY51_015581</name>
</gene>
<reference evidence="2 3" key="2">
    <citation type="journal article" date="2023" name="Mol. Biol. Evol.">
        <title>Genomics of Secondarily Temperate Adaptation in the Only Non-Antarctic Icefish.</title>
        <authorList>
            <person name="Rivera-Colon A.G."/>
            <person name="Rayamajhi N."/>
            <person name="Minhas B.F."/>
            <person name="Madrigal G."/>
            <person name="Bilyk K.T."/>
            <person name="Yoon V."/>
            <person name="Hune M."/>
            <person name="Gregory S."/>
            <person name="Cheng C.H.C."/>
            <person name="Catchen J.M."/>
        </authorList>
    </citation>
    <scope>NUCLEOTIDE SEQUENCE [LARGE SCALE GENOMIC DNA]</scope>
    <source>
        <strain evidence="2">JMC-PN-2008</strain>
    </source>
</reference>
<proteinExistence type="predicted"/>
<name>A0AAN7XPG1_ELEMC</name>
<accession>A0AAN7XPG1</accession>